<dbReference type="GO" id="GO:0000978">
    <property type="term" value="F:RNA polymerase II cis-regulatory region sequence-specific DNA binding"/>
    <property type="evidence" value="ECO:0007669"/>
    <property type="project" value="TreeGrafter"/>
</dbReference>
<accession>A0AAD9JIU8</accession>
<evidence type="ECO:0000313" key="8">
    <source>
        <dbReference type="Proteomes" id="UP001208570"/>
    </source>
</evidence>
<name>A0AAD9JIU8_9ANNE</name>
<feature type="domain" description="BZIP" evidence="6">
    <location>
        <begin position="259"/>
        <end position="322"/>
    </location>
</feature>
<dbReference type="Proteomes" id="UP001208570">
    <property type="component" value="Unassembled WGS sequence"/>
</dbReference>
<gene>
    <name evidence="7" type="ORF">LSH36_285g02022</name>
</gene>
<evidence type="ECO:0000256" key="4">
    <source>
        <dbReference type="ARBA" id="ARBA00023163"/>
    </source>
</evidence>
<evidence type="ECO:0000256" key="3">
    <source>
        <dbReference type="ARBA" id="ARBA00023125"/>
    </source>
</evidence>
<keyword evidence="2" id="KW-0805">Transcription regulation</keyword>
<dbReference type="Pfam" id="PF03957">
    <property type="entry name" value="Jun"/>
    <property type="match status" value="1"/>
</dbReference>
<evidence type="ECO:0000256" key="1">
    <source>
        <dbReference type="ARBA" id="ARBA00006882"/>
    </source>
</evidence>
<dbReference type="PANTHER" id="PTHR11462:SF35">
    <property type="entry name" value="TRANSCRIPTION FACTOR JRA"/>
    <property type="match status" value="1"/>
</dbReference>
<proteinExistence type="inferred from homology"/>
<dbReference type="PRINTS" id="PR00043">
    <property type="entry name" value="LEUZIPPRJUN"/>
</dbReference>
<keyword evidence="8" id="KW-1185">Reference proteome</keyword>
<protein>
    <recommendedName>
        <fullName evidence="6">BZIP domain-containing protein</fullName>
    </recommendedName>
</protein>
<comment type="caution">
    <text evidence="7">The sequence shown here is derived from an EMBL/GenBank/DDBJ whole genome shotgun (WGS) entry which is preliminary data.</text>
</comment>
<evidence type="ECO:0000259" key="6">
    <source>
        <dbReference type="PROSITE" id="PS50217"/>
    </source>
</evidence>
<sequence>MMETMESSFYHDNDTQKGVKSLKSSMTLDFTSEKTKQRKLNEVLNSPDINMLKLASPELERLIIQQGGVTTTPTPNTQILFPKSVTEEQEAYARGFVDALAELHQKKPGDDSVSSTDVTMVSSSDVNQSNGLTYATLTTVSNASNGDSFIKLNQVSGADSTSQLNGVFTRTTIAQLPDSALPQGNKSALSTIMPSTLSNMGQDLVLTKQQTVSSRTSSPAMQYSTSATPVHLMQVKEEPQRVPSLSPHLAPIDMDAQESIKLERKRARNRIAARKCRTRKLERISRLEERVDDLKGQNSKLVQTANDLREQVFALKQQILEHVNSGCKVMLSANML</sequence>
<dbReference type="FunFam" id="1.20.5.170:FF:000012">
    <property type="entry name" value="Putative transcription factor AP-1"/>
    <property type="match status" value="1"/>
</dbReference>
<feature type="coiled-coil region" evidence="5">
    <location>
        <begin position="277"/>
        <end position="318"/>
    </location>
</feature>
<dbReference type="AlphaFoldDB" id="A0AAD9JIU8"/>
<dbReference type="InterPro" id="IPR002112">
    <property type="entry name" value="Leuzip_Jun"/>
</dbReference>
<keyword evidence="3" id="KW-0238">DNA-binding</keyword>
<reference evidence="7" key="1">
    <citation type="journal article" date="2023" name="Mol. Biol. Evol.">
        <title>Third-Generation Sequencing Reveals the Adaptive Role of the Epigenome in Three Deep-Sea Polychaetes.</title>
        <authorList>
            <person name="Perez M."/>
            <person name="Aroh O."/>
            <person name="Sun Y."/>
            <person name="Lan Y."/>
            <person name="Juniper S.K."/>
            <person name="Young C.R."/>
            <person name="Angers B."/>
            <person name="Qian P.Y."/>
        </authorList>
    </citation>
    <scope>NUCLEOTIDE SEQUENCE</scope>
    <source>
        <strain evidence="7">P08H-3</strain>
    </source>
</reference>
<dbReference type="GO" id="GO:0051726">
    <property type="term" value="P:regulation of cell cycle"/>
    <property type="evidence" value="ECO:0007669"/>
    <property type="project" value="TreeGrafter"/>
</dbReference>
<dbReference type="InterPro" id="IPR004827">
    <property type="entry name" value="bZIP"/>
</dbReference>
<dbReference type="PROSITE" id="PS00036">
    <property type="entry name" value="BZIP_BASIC"/>
    <property type="match status" value="1"/>
</dbReference>
<dbReference type="InterPro" id="IPR046347">
    <property type="entry name" value="bZIP_sf"/>
</dbReference>
<dbReference type="GO" id="GO:0005667">
    <property type="term" value="C:transcription regulator complex"/>
    <property type="evidence" value="ECO:0007669"/>
    <property type="project" value="TreeGrafter"/>
</dbReference>
<dbReference type="SMART" id="SM00338">
    <property type="entry name" value="BRLZ"/>
    <property type="match status" value="1"/>
</dbReference>
<comment type="similarity">
    <text evidence="1">Belongs to the bZIP family. Jun subfamily.</text>
</comment>
<dbReference type="InterPro" id="IPR050946">
    <property type="entry name" value="AP-1_TF_bZIP"/>
</dbReference>
<dbReference type="GO" id="GO:0042127">
    <property type="term" value="P:regulation of cell population proliferation"/>
    <property type="evidence" value="ECO:0007669"/>
    <property type="project" value="TreeGrafter"/>
</dbReference>
<evidence type="ECO:0000256" key="2">
    <source>
        <dbReference type="ARBA" id="ARBA00023015"/>
    </source>
</evidence>
<keyword evidence="4" id="KW-0804">Transcription</keyword>
<dbReference type="PROSITE" id="PS50217">
    <property type="entry name" value="BZIP"/>
    <property type="match status" value="1"/>
</dbReference>
<dbReference type="PANTHER" id="PTHR11462">
    <property type="entry name" value="JUN TRANSCRIPTION FACTOR-RELATED"/>
    <property type="match status" value="1"/>
</dbReference>
<dbReference type="CDD" id="cd14696">
    <property type="entry name" value="bZIP_Jun"/>
    <property type="match status" value="1"/>
</dbReference>
<organism evidence="7 8">
    <name type="scientific">Paralvinella palmiformis</name>
    <dbReference type="NCBI Taxonomy" id="53620"/>
    <lineage>
        <taxon>Eukaryota</taxon>
        <taxon>Metazoa</taxon>
        <taxon>Spiralia</taxon>
        <taxon>Lophotrochozoa</taxon>
        <taxon>Annelida</taxon>
        <taxon>Polychaeta</taxon>
        <taxon>Sedentaria</taxon>
        <taxon>Canalipalpata</taxon>
        <taxon>Terebellida</taxon>
        <taxon>Terebelliformia</taxon>
        <taxon>Alvinellidae</taxon>
        <taxon>Paralvinella</taxon>
    </lineage>
</organism>
<dbReference type="InterPro" id="IPR005643">
    <property type="entry name" value="JNK"/>
</dbReference>
<dbReference type="Pfam" id="PF00170">
    <property type="entry name" value="bZIP_1"/>
    <property type="match status" value="1"/>
</dbReference>
<evidence type="ECO:0000256" key="5">
    <source>
        <dbReference type="SAM" id="Coils"/>
    </source>
</evidence>
<dbReference type="Gene3D" id="1.20.5.170">
    <property type="match status" value="1"/>
</dbReference>
<evidence type="ECO:0000313" key="7">
    <source>
        <dbReference type="EMBL" id="KAK2153807.1"/>
    </source>
</evidence>
<keyword evidence="5" id="KW-0175">Coiled coil</keyword>
<dbReference type="GO" id="GO:0000981">
    <property type="term" value="F:DNA-binding transcription factor activity, RNA polymerase II-specific"/>
    <property type="evidence" value="ECO:0007669"/>
    <property type="project" value="TreeGrafter"/>
</dbReference>
<dbReference type="EMBL" id="JAODUP010000285">
    <property type="protein sequence ID" value="KAK2153807.1"/>
    <property type="molecule type" value="Genomic_DNA"/>
</dbReference>
<dbReference type="SUPFAM" id="SSF57959">
    <property type="entry name" value="Leucine zipper domain"/>
    <property type="match status" value="1"/>
</dbReference>